<comment type="caution">
    <text evidence="2">The sequence shown here is derived from an EMBL/GenBank/DDBJ whole genome shotgun (WGS) entry which is preliminary data.</text>
</comment>
<sequence length="115" mass="12164">MKEAADQSWIQTQSTSKPSLTVKPLENLTVTAGVGLQWRQTTNDAIYVQPSIPLPGTAGRGGSLTGVYEQLCIDYAFSPNLSGAIELVHFHVGDAISKAGGSDGNYVGIELKAAW</sequence>
<proteinExistence type="predicted"/>
<accession>A0A7W6UM50</accession>
<reference evidence="2 3" key="1">
    <citation type="submission" date="2020-08" db="EMBL/GenBank/DDBJ databases">
        <title>Genomic Encyclopedia of Type Strains, Phase IV (KMG-V): Genome sequencing to study the core and pangenomes of soil and plant-associated prokaryotes.</title>
        <authorList>
            <person name="Whitman W."/>
        </authorList>
    </citation>
    <scope>NUCLEOTIDE SEQUENCE [LARGE SCALE GENOMIC DNA]</scope>
    <source>
        <strain evidence="2 3">SEMIA 414</strain>
    </source>
</reference>
<evidence type="ECO:0000259" key="1">
    <source>
        <dbReference type="Pfam" id="PF13372"/>
    </source>
</evidence>
<evidence type="ECO:0000313" key="2">
    <source>
        <dbReference type="EMBL" id="MBB4440743.1"/>
    </source>
</evidence>
<protein>
    <recommendedName>
        <fullName evidence="1">Alginate export domain-containing protein</fullName>
    </recommendedName>
</protein>
<dbReference type="Proteomes" id="UP000533724">
    <property type="component" value="Unassembled WGS sequence"/>
</dbReference>
<dbReference type="AlphaFoldDB" id="A0A7W6UM50"/>
<feature type="domain" description="Alginate export" evidence="1">
    <location>
        <begin position="16"/>
        <end position="108"/>
    </location>
</feature>
<dbReference type="RefSeq" id="WP_184500371.1">
    <property type="nucleotide sequence ID" value="NZ_JACIHI010000009.1"/>
</dbReference>
<dbReference type="InterPro" id="IPR025388">
    <property type="entry name" value="Alginate_export_dom"/>
</dbReference>
<dbReference type="Pfam" id="PF13372">
    <property type="entry name" value="Alginate_exp"/>
    <property type="match status" value="1"/>
</dbReference>
<organism evidence="2 3">
    <name type="scientific">Rhizobium esperanzae</name>
    <dbReference type="NCBI Taxonomy" id="1967781"/>
    <lineage>
        <taxon>Bacteria</taxon>
        <taxon>Pseudomonadati</taxon>
        <taxon>Pseudomonadota</taxon>
        <taxon>Alphaproteobacteria</taxon>
        <taxon>Hyphomicrobiales</taxon>
        <taxon>Rhizobiaceae</taxon>
        <taxon>Rhizobium/Agrobacterium group</taxon>
        <taxon>Rhizobium</taxon>
    </lineage>
</organism>
<gene>
    <name evidence="2" type="ORF">GGE15_004020</name>
</gene>
<name>A0A7W6UM50_9HYPH</name>
<dbReference type="EMBL" id="JACIHI010000009">
    <property type="protein sequence ID" value="MBB4440743.1"/>
    <property type="molecule type" value="Genomic_DNA"/>
</dbReference>
<evidence type="ECO:0000313" key="3">
    <source>
        <dbReference type="Proteomes" id="UP000533724"/>
    </source>
</evidence>